<evidence type="ECO:0000313" key="5">
    <source>
        <dbReference type="EMBL" id="CAF1501694.1"/>
    </source>
</evidence>
<sequence length="579" mass="63928">MHNTGANGIINKTEIYEKVGLYLSNNEMMAKQQVKSSNNYFPNSNKIGLGYNPAYGNPVCYTGSCQMEGFGQPIFELYYHSSSPGACTDKLIPNFVSLDCLPSSASSATTEVISTLKELSDSISNKVEVSVGGSYGAFSFSYTNSKETRYMVDNIVKSNMVSMYTSAEVSYAKLSMFEPLMELSSTFRYVIENLPCCDDTDDDWDTEKYIRDYVLNYYGYTFVSTLLLGGVAQQSIFMKNESYKKLESRGVSTKNAANAAFYVSVGVSVENSESNTQQQELMNEAQQSYSTKLGGDPSVVNIHEWATTVPSNSIIIKFGIREIFDLLNKRRFPNDSQIQNKSKLIEKVLKKYLQQPLYCYNDCTNASHGTCQSSGYFQFGTCVCNKNWTGNDCSIRVSSTKPSLVYGDVLSGTLCGYDRSYIRVNCNGYRPWNECPQGWIPQTWIGADFTVCYKSVTSKNSSSIVGGLCGLYSSGSKQFSQILCNNTLNNACPSLAGYSLAESSLTINGVFEYLTRLCHKSSSAYPDLPGTLCGIQWAQTTDGPACGGYNPGLSQCPPGYILQFWILDTGSRFNLCAKQ</sequence>
<dbReference type="EMBL" id="CAJNOU010006301">
    <property type="protein sequence ID" value="CAF1501694.1"/>
    <property type="molecule type" value="Genomic_DNA"/>
</dbReference>
<dbReference type="Proteomes" id="UP000663882">
    <property type="component" value="Unassembled WGS sequence"/>
</dbReference>
<dbReference type="EMBL" id="CAJNOO010001311">
    <property type="protein sequence ID" value="CAF1133106.1"/>
    <property type="molecule type" value="Genomic_DNA"/>
</dbReference>
<comment type="caution">
    <text evidence="4">The sequence shown here is derived from an EMBL/GenBank/DDBJ whole genome shotgun (WGS) entry which is preliminary data.</text>
</comment>
<dbReference type="PROSITE" id="PS51412">
    <property type="entry name" value="MACPF_2"/>
    <property type="match status" value="1"/>
</dbReference>
<dbReference type="EMBL" id="CAJOBE010007525">
    <property type="protein sequence ID" value="CAF4038782.1"/>
    <property type="molecule type" value="Genomic_DNA"/>
</dbReference>
<evidence type="ECO:0000259" key="3">
    <source>
        <dbReference type="PROSITE" id="PS51412"/>
    </source>
</evidence>
<evidence type="ECO:0000313" key="4">
    <source>
        <dbReference type="EMBL" id="CAF1133106.1"/>
    </source>
</evidence>
<keyword evidence="1" id="KW-1015">Disulfide bond</keyword>
<comment type="caution">
    <text evidence="1">Lacks conserved residue(s) required for the propagation of feature annotation.</text>
</comment>
<dbReference type="PROSITE" id="PS00022">
    <property type="entry name" value="EGF_1"/>
    <property type="match status" value="1"/>
</dbReference>
<gene>
    <name evidence="7" type="ORF">FNK824_LOCUS28055</name>
    <name evidence="6" type="ORF">OTI717_LOCUS28407</name>
    <name evidence="4" type="ORF">RFH988_LOCUS20976</name>
    <name evidence="5" type="ORF">SEV965_LOCUS36104</name>
</gene>
<dbReference type="InterPro" id="IPR000742">
    <property type="entry name" value="EGF"/>
</dbReference>
<evidence type="ECO:0000259" key="2">
    <source>
        <dbReference type="PROSITE" id="PS50026"/>
    </source>
</evidence>
<name>A0A814RF42_9BILA</name>
<proteinExistence type="predicted"/>
<organism evidence="4 8">
    <name type="scientific">Rotaria sordida</name>
    <dbReference type="NCBI Taxonomy" id="392033"/>
    <lineage>
        <taxon>Eukaryota</taxon>
        <taxon>Metazoa</taxon>
        <taxon>Spiralia</taxon>
        <taxon>Gnathifera</taxon>
        <taxon>Rotifera</taxon>
        <taxon>Eurotatoria</taxon>
        <taxon>Bdelloidea</taxon>
        <taxon>Philodinida</taxon>
        <taxon>Philodinidae</taxon>
        <taxon>Rotaria</taxon>
    </lineage>
</organism>
<reference evidence="4" key="1">
    <citation type="submission" date="2021-02" db="EMBL/GenBank/DDBJ databases">
        <authorList>
            <person name="Nowell W R."/>
        </authorList>
    </citation>
    <scope>NUCLEOTIDE SEQUENCE</scope>
</reference>
<protein>
    <submittedName>
        <fullName evidence="4">Uncharacterized protein</fullName>
    </submittedName>
</protein>
<dbReference type="Pfam" id="PF01823">
    <property type="entry name" value="MACPF"/>
    <property type="match status" value="1"/>
</dbReference>
<dbReference type="EMBL" id="CAJOAX010006734">
    <property type="protein sequence ID" value="CAF3989687.1"/>
    <property type="molecule type" value="Genomic_DNA"/>
</dbReference>
<evidence type="ECO:0000256" key="1">
    <source>
        <dbReference type="PROSITE-ProRule" id="PRU00076"/>
    </source>
</evidence>
<feature type="disulfide bond" evidence="1">
    <location>
        <begin position="384"/>
        <end position="393"/>
    </location>
</feature>
<dbReference type="OrthoDB" id="6130531at2759"/>
<dbReference type="InterPro" id="IPR020864">
    <property type="entry name" value="MACPF"/>
</dbReference>
<dbReference type="Proteomes" id="UP000663889">
    <property type="component" value="Unassembled WGS sequence"/>
</dbReference>
<feature type="domain" description="MACPF" evidence="3">
    <location>
        <begin position="30"/>
        <end position="360"/>
    </location>
</feature>
<dbReference type="Proteomes" id="UP000663874">
    <property type="component" value="Unassembled WGS sequence"/>
</dbReference>
<accession>A0A814RF42</accession>
<dbReference type="AlphaFoldDB" id="A0A814RF42"/>
<dbReference type="Proteomes" id="UP000663823">
    <property type="component" value="Unassembled WGS sequence"/>
</dbReference>
<evidence type="ECO:0000313" key="7">
    <source>
        <dbReference type="EMBL" id="CAF4038782.1"/>
    </source>
</evidence>
<keyword evidence="1" id="KW-0245">EGF-like domain</keyword>
<evidence type="ECO:0000313" key="8">
    <source>
        <dbReference type="Proteomes" id="UP000663882"/>
    </source>
</evidence>
<dbReference type="PROSITE" id="PS50026">
    <property type="entry name" value="EGF_3"/>
    <property type="match status" value="1"/>
</dbReference>
<feature type="domain" description="EGF-like" evidence="2">
    <location>
        <begin position="355"/>
        <end position="394"/>
    </location>
</feature>
<evidence type="ECO:0000313" key="6">
    <source>
        <dbReference type="EMBL" id="CAF3989687.1"/>
    </source>
</evidence>